<dbReference type="AlphaFoldDB" id="A0ABD3DC29"/>
<dbReference type="CDD" id="cd09272">
    <property type="entry name" value="RNase_HI_RT_Ty1"/>
    <property type="match status" value="1"/>
</dbReference>
<comment type="caution">
    <text evidence="1">The sequence shown here is derived from an EMBL/GenBank/DDBJ whole genome shotgun (WGS) entry which is preliminary data.</text>
</comment>
<name>A0ABD3DC29_9LAMI</name>
<reference evidence="2" key="1">
    <citation type="journal article" date="2024" name="IScience">
        <title>Strigolactones Initiate the Formation of Haustorium-like Structures in Castilleja.</title>
        <authorList>
            <person name="Buerger M."/>
            <person name="Peterson D."/>
            <person name="Chory J."/>
        </authorList>
    </citation>
    <scope>NUCLEOTIDE SEQUENCE [LARGE SCALE GENOMIC DNA]</scope>
</reference>
<organism evidence="1 2">
    <name type="scientific">Castilleja foliolosa</name>
    <dbReference type="NCBI Taxonomy" id="1961234"/>
    <lineage>
        <taxon>Eukaryota</taxon>
        <taxon>Viridiplantae</taxon>
        <taxon>Streptophyta</taxon>
        <taxon>Embryophyta</taxon>
        <taxon>Tracheophyta</taxon>
        <taxon>Spermatophyta</taxon>
        <taxon>Magnoliopsida</taxon>
        <taxon>eudicotyledons</taxon>
        <taxon>Gunneridae</taxon>
        <taxon>Pentapetalae</taxon>
        <taxon>asterids</taxon>
        <taxon>lamiids</taxon>
        <taxon>Lamiales</taxon>
        <taxon>Orobanchaceae</taxon>
        <taxon>Pedicularideae</taxon>
        <taxon>Castillejinae</taxon>
        <taxon>Castilleja</taxon>
    </lineage>
</organism>
<protein>
    <submittedName>
        <fullName evidence="1">Uncharacterized protein</fullName>
    </submittedName>
</protein>
<dbReference type="Proteomes" id="UP001632038">
    <property type="component" value="Unassembled WGS sequence"/>
</dbReference>
<keyword evidence="2" id="KW-1185">Reference proteome</keyword>
<evidence type="ECO:0000313" key="1">
    <source>
        <dbReference type="EMBL" id="KAL3639389.1"/>
    </source>
</evidence>
<evidence type="ECO:0000313" key="2">
    <source>
        <dbReference type="Proteomes" id="UP001632038"/>
    </source>
</evidence>
<sequence length="113" mass="12841">MEFEFIALDLVKKLSGFVTFWMICHVGKNPVSQVMIHCDSQAAIGRANSGFYNGKYRHIRRRHDTVKQLISSGVISIEYVKSIDNLVDPLTKSLPPPVQMYKLLEGMRVKSTN</sequence>
<proteinExistence type="predicted"/>
<accession>A0ABD3DC29</accession>
<dbReference type="EMBL" id="JAVIJP010000018">
    <property type="protein sequence ID" value="KAL3639389.1"/>
    <property type="molecule type" value="Genomic_DNA"/>
</dbReference>
<gene>
    <name evidence="1" type="ORF">CASFOL_017296</name>
</gene>